<dbReference type="Gene3D" id="3.40.50.720">
    <property type="entry name" value="NAD(P)-binding Rossmann-like Domain"/>
    <property type="match status" value="1"/>
</dbReference>
<dbReference type="InterPro" id="IPR052228">
    <property type="entry name" value="Sec_Metab_Biosynth_Oxidored"/>
</dbReference>
<dbReference type="GO" id="GO:0016491">
    <property type="term" value="F:oxidoreductase activity"/>
    <property type="evidence" value="ECO:0007669"/>
    <property type="project" value="UniProtKB-KW"/>
</dbReference>
<proteinExistence type="predicted"/>
<dbReference type="SUPFAM" id="SSF51735">
    <property type="entry name" value="NAD(P)-binding Rossmann-fold domains"/>
    <property type="match status" value="1"/>
</dbReference>
<reference evidence="2" key="1">
    <citation type="submission" date="2022-07" db="EMBL/GenBank/DDBJ databases">
        <title>Genome Sequence of Xylaria arbuscula.</title>
        <authorList>
            <person name="Buettner E."/>
        </authorList>
    </citation>
    <scope>NUCLEOTIDE SEQUENCE</scope>
    <source>
        <strain evidence="2">VT107</strain>
    </source>
</reference>
<dbReference type="Proteomes" id="UP001148614">
    <property type="component" value="Unassembled WGS sequence"/>
</dbReference>
<keyword evidence="1" id="KW-0560">Oxidoreductase</keyword>
<dbReference type="InterPro" id="IPR036291">
    <property type="entry name" value="NAD(P)-bd_dom_sf"/>
</dbReference>
<comment type="caution">
    <text evidence="2">The sequence shown here is derived from an EMBL/GenBank/DDBJ whole genome shotgun (WGS) entry which is preliminary data.</text>
</comment>
<evidence type="ECO:0000256" key="1">
    <source>
        <dbReference type="ARBA" id="ARBA00023002"/>
    </source>
</evidence>
<dbReference type="PANTHER" id="PTHR47534:SF3">
    <property type="entry name" value="ALCOHOL DEHYDROGENASE-LIKE C-TERMINAL DOMAIN-CONTAINING PROTEIN"/>
    <property type="match status" value="1"/>
</dbReference>
<evidence type="ECO:0000313" key="3">
    <source>
        <dbReference type="Proteomes" id="UP001148614"/>
    </source>
</evidence>
<keyword evidence="3" id="KW-1185">Reference proteome</keyword>
<dbReference type="PANTHER" id="PTHR47534">
    <property type="entry name" value="YALI0E05731P"/>
    <property type="match status" value="1"/>
</dbReference>
<name>A0A9W8NGQ1_9PEZI</name>
<accession>A0A9W8NGQ1</accession>
<sequence length="292" mass="32056">MTTSVQVVRASDARFARSSRTGAVCVFAGATSKIGARSLERMLSMCSKLERIRNAPSCFIEADVSLISAIDKASQVILAAEGHVNYLCMSMGGALVNGVEYTVEGLDACFAISYHSRMWLLANLLLLLLRSEGGARALGVLNGGKEKFINEDDIGLKKNCSLYNIVKHTTLPTSLALGYLAAQSEKANITFVYNYPGLVKSDNFRRLNPPPSSSVLWGPWLAVVKVLVPVIRFFAGMSPEEAGERQAFHLTSDKYRPRWLQVYNGNERWRINRMRDGPPRCGISSTTSGKRA</sequence>
<gene>
    <name evidence="2" type="ORF">NPX13_g4244</name>
</gene>
<dbReference type="AlphaFoldDB" id="A0A9W8NGQ1"/>
<dbReference type="EMBL" id="JANPWZ010000586">
    <property type="protein sequence ID" value="KAJ3574804.1"/>
    <property type="molecule type" value="Genomic_DNA"/>
</dbReference>
<protein>
    <submittedName>
        <fullName evidence="2">Uncharacterized protein</fullName>
    </submittedName>
</protein>
<evidence type="ECO:0000313" key="2">
    <source>
        <dbReference type="EMBL" id="KAJ3574804.1"/>
    </source>
</evidence>
<organism evidence="2 3">
    <name type="scientific">Xylaria arbuscula</name>
    <dbReference type="NCBI Taxonomy" id="114810"/>
    <lineage>
        <taxon>Eukaryota</taxon>
        <taxon>Fungi</taxon>
        <taxon>Dikarya</taxon>
        <taxon>Ascomycota</taxon>
        <taxon>Pezizomycotina</taxon>
        <taxon>Sordariomycetes</taxon>
        <taxon>Xylariomycetidae</taxon>
        <taxon>Xylariales</taxon>
        <taxon>Xylariaceae</taxon>
        <taxon>Xylaria</taxon>
    </lineage>
</organism>
<dbReference type="VEuPathDB" id="FungiDB:F4678DRAFT_119774"/>